<proteinExistence type="predicted"/>
<evidence type="ECO:0000256" key="1">
    <source>
        <dbReference type="SAM" id="Phobius"/>
    </source>
</evidence>
<accession>A0AAD4KA73</accession>
<feature type="non-terminal residue" evidence="2">
    <location>
        <position position="188"/>
    </location>
</feature>
<feature type="transmembrane region" description="Helical" evidence="1">
    <location>
        <begin position="89"/>
        <end position="110"/>
    </location>
</feature>
<keyword evidence="1" id="KW-0812">Transmembrane</keyword>
<feature type="non-terminal residue" evidence="2">
    <location>
        <position position="1"/>
    </location>
</feature>
<keyword evidence="3" id="KW-1185">Reference proteome</keyword>
<evidence type="ECO:0000313" key="2">
    <source>
        <dbReference type="EMBL" id="KAH8386949.1"/>
    </source>
</evidence>
<name>A0AAD4KA73_9MUSC</name>
<comment type="caution">
    <text evidence="2">The sequence shown here is derived from an EMBL/GenBank/DDBJ whole genome shotgun (WGS) entry which is preliminary data.</text>
</comment>
<dbReference type="EMBL" id="JAJJHW010000095">
    <property type="protein sequence ID" value="KAH8386949.1"/>
    <property type="molecule type" value="Genomic_DNA"/>
</dbReference>
<organism evidence="2 3">
    <name type="scientific">Drosophila rubida</name>
    <dbReference type="NCBI Taxonomy" id="30044"/>
    <lineage>
        <taxon>Eukaryota</taxon>
        <taxon>Metazoa</taxon>
        <taxon>Ecdysozoa</taxon>
        <taxon>Arthropoda</taxon>
        <taxon>Hexapoda</taxon>
        <taxon>Insecta</taxon>
        <taxon>Pterygota</taxon>
        <taxon>Neoptera</taxon>
        <taxon>Endopterygota</taxon>
        <taxon>Diptera</taxon>
        <taxon>Brachycera</taxon>
        <taxon>Muscomorpha</taxon>
        <taxon>Ephydroidea</taxon>
        <taxon>Drosophilidae</taxon>
        <taxon>Drosophila</taxon>
    </lineage>
</organism>
<keyword evidence="1" id="KW-0472">Membrane</keyword>
<keyword evidence="1" id="KW-1133">Transmembrane helix</keyword>
<feature type="transmembrane region" description="Helical" evidence="1">
    <location>
        <begin position="150"/>
        <end position="171"/>
    </location>
</feature>
<dbReference type="Proteomes" id="UP001200034">
    <property type="component" value="Unassembled WGS sequence"/>
</dbReference>
<protein>
    <submittedName>
        <fullName evidence="2">Uncharacterized protein</fullName>
    </submittedName>
</protein>
<dbReference type="AlphaFoldDB" id="A0AAD4KA73"/>
<reference evidence="2" key="1">
    <citation type="journal article" date="2021" name="Mol. Ecol. Resour.">
        <title>Phylogenomic analyses of the genus Drosophila reveals genomic signals of climate adaptation.</title>
        <authorList>
            <person name="Li F."/>
            <person name="Rane R.V."/>
            <person name="Luria V."/>
            <person name="Xiong Z."/>
            <person name="Chen J."/>
            <person name="Li Z."/>
            <person name="Catullo R.A."/>
            <person name="Griffin P.C."/>
            <person name="Schiffer M."/>
            <person name="Pearce S."/>
            <person name="Lee S.F."/>
            <person name="McElroy K."/>
            <person name="Stocker A."/>
            <person name="Shirriffs J."/>
            <person name="Cockerell F."/>
            <person name="Coppin C."/>
            <person name="Sgro C.M."/>
            <person name="Karger A."/>
            <person name="Cain J.W."/>
            <person name="Weber J.A."/>
            <person name="Santpere G."/>
            <person name="Kirschner M.W."/>
            <person name="Hoffmann A.A."/>
            <person name="Oakeshott J.G."/>
            <person name="Zhang G."/>
        </authorList>
    </citation>
    <scope>NUCLEOTIDE SEQUENCE</scope>
    <source>
        <strain evidence="2">BGI-SZ-2011g</strain>
    </source>
</reference>
<gene>
    <name evidence="2" type="ORF">KR093_003724</name>
</gene>
<sequence>VRMRKMQTQATELVRDFYESLLMLTLGLLLQWNQWHVVRILNADTLPAEVTEQQPLNWSAVFFSSGLLLTLLQYRPQWIKRCSLQLRKLLLLLEVLIVLFVVDYVLLSIWQPFLNIFDLVLHTLGNSQGSWSRLVFHYCPGLADWLINDAFYFMRFLISLAWFLIAIELAAPKWRLAIDFLVLGQLPE</sequence>
<evidence type="ECO:0000313" key="3">
    <source>
        <dbReference type="Proteomes" id="UP001200034"/>
    </source>
</evidence>